<keyword evidence="4" id="KW-0276">Fatty acid metabolism</keyword>
<dbReference type="SUPFAM" id="SSF54637">
    <property type="entry name" value="Thioesterase/thiol ester dehydrase-isomerase"/>
    <property type="match status" value="2"/>
</dbReference>
<keyword evidence="6" id="KW-0443">Lipid metabolism</keyword>
<dbReference type="InterPro" id="IPR029069">
    <property type="entry name" value="HotDog_dom_sf"/>
</dbReference>
<dbReference type="PANTHER" id="PTHR31727:SF6">
    <property type="entry name" value="OLEOYL-ACYL CARRIER PROTEIN THIOESTERASE 1, CHLOROPLASTIC"/>
    <property type="match status" value="1"/>
</dbReference>
<dbReference type="InterPro" id="IPR002864">
    <property type="entry name" value="Acyl-ACP_thioesterase_NHD"/>
</dbReference>
<evidence type="ECO:0000256" key="7">
    <source>
        <dbReference type="ARBA" id="ARBA00023160"/>
    </source>
</evidence>
<dbReference type="AlphaFoldDB" id="C7LNE8"/>
<dbReference type="Pfam" id="PF01643">
    <property type="entry name" value="Acyl-ACP_TE"/>
    <property type="match status" value="1"/>
</dbReference>
<dbReference type="Gene3D" id="3.10.129.10">
    <property type="entry name" value="Hotdog Thioesterase"/>
    <property type="match status" value="1"/>
</dbReference>
<name>C7LNE8_DESBD</name>
<dbReference type="RefSeq" id="WP_015774208.1">
    <property type="nucleotide sequence ID" value="NC_013173.1"/>
</dbReference>
<feature type="domain" description="Acyl-ACP thioesterase-like C-terminal" evidence="9">
    <location>
        <begin position="163"/>
        <end position="222"/>
    </location>
</feature>
<dbReference type="KEGG" id="dba:Dbac_2031"/>
<dbReference type="OrthoDB" id="9801517at2"/>
<dbReference type="EMBL" id="CP001629">
    <property type="protein sequence ID" value="ACU90117.1"/>
    <property type="molecule type" value="Genomic_DNA"/>
</dbReference>
<evidence type="ECO:0000259" key="9">
    <source>
        <dbReference type="Pfam" id="PF20791"/>
    </source>
</evidence>
<evidence type="ECO:0000256" key="3">
    <source>
        <dbReference type="ARBA" id="ARBA00022801"/>
    </source>
</evidence>
<evidence type="ECO:0000256" key="5">
    <source>
        <dbReference type="ARBA" id="ARBA00022946"/>
    </source>
</evidence>
<dbReference type="CDD" id="cd00586">
    <property type="entry name" value="4HBT"/>
    <property type="match status" value="1"/>
</dbReference>
<proteinExistence type="inferred from homology"/>
<keyword evidence="7" id="KW-0275">Fatty acid biosynthesis</keyword>
<evidence type="ECO:0000256" key="2">
    <source>
        <dbReference type="ARBA" id="ARBA00022516"/>
    </source>
</evidence>
<dbReference type="STRING" id="525897.Dbac_2031"/>
<evidence type="ECO:0000313" key="11">
    <source>
        <dbReference type="Proteomes" id="UP000002216"/>
    </source>
</evidence>
<comment type="similarity">
    <text evidence="1">Belongs to the acyl-ACP thioesterase family.</text>
</comment>
<keyword evidence="2" id="KW-0444">Lipid biosynthesis</keyword>
<evidence type="ECO:0000259" key="8">
    <source>
        <dbReference type="Pfam" id="PF01643"/>
    </source>
</evidence>
<protein>
    <submittedName>
        <fullName evidence="10">Acyl-ACP thioesterase</fullName>
    </submittedName>
</protein>
<dbReference type="InterPro" id="IPR045023">
    <property type="entry name" value="FATA/B"/>
</dbReference>
<dbReference type="InterPro" id="IPR049427">
    <property type="entry name" value="Acyl-ACP_TE_C"/>
</dbReference>
<dbReference type="PANTHER" id="PTHR31727">
    <property type="entry name" value="OLEOYL-ACYL CARRIER PROTEIN THIOESTERASE 1, CHLOROPLASTIC"/>
    <property type="match status" value="1"/>
</dbReference>
<evidence type="ECO:0000256" key="1">
    <source>
        <dbReference type="ARBA" id="ARBA00006500"/>
    </source>
</evidence>
<accession>C7LNE8</accession>
<organism evidence="10 11">
    <name type="scientific">Desulfomicrobium baculatum (strain DSM 4028 / VKM B-1378 / X)</name>
    <name type="common">Desulfovibrio baculatus</name>
    <dbReference type="NCBI Taxonomy" id="525897"/>
    <lineage>
        <taxon>Bacteria</taxon>
        <taxon>Pseudomonadati</taxon>
        <taxon>Thermodesulfobacteriota</taxon>
        <taxon>Desulfovibrionia</taxon>
        <taxon>Desulfovibrionales</taxon>
        <taxon>Desulfomicrobiaceae</taxon>
        <taxon>Desulfomicrobium</taxon>
    </lineage>
</organism>
<keyword evidence="3" id="KW-0378">Hydrolase</keyword>
<keyword evidence="5" id="KW-0809">Transit peptide</keyword>
<reference evidence="10 11" key="1">
    <citation type="journal article" date="2009" name="Stand. Genomic Sci.">
        <title>Complete genome sequence of Desulfomicrobium baculatum type strain (X).</title>
        <authorList>
            <person name="Copeland A."/>
            <person name="Spring S."/>
            <person name="Goker M."/>
            <person name="Schneider S."/>
            <person name="Lapidus A."/>
            <person name="Del Rio T.G."/>
            <person name="Tice H."/>
            <person name="Cheng J.F."/>
            <person name="Chen F."/>
            <person name="Nolan M."/>
            <person name="Bruce D."/>
            <person name="Goodwin L."/>
            <person name="Pitluck S."/>
            <person name="Ivanova N."/>
            <person name="Mavrommatis K."/>
            <person name="Ovchinnikova G."/>
            <person name="Pati A."/>
            <person name="Chen A."/>
            <person name="Palaniappan K."/>
            <person name="Land M."/>
            <person name="Hauser L."/>
            <person name="Chang Y.J."/>
            <person name="Jeffries C.C."/>
            <person name="Meincke L."/>
            <person name="Sims D."/>
            <person name="Brettin T."/>
            <person name="Detter J.C."/>
            <person name="Han C."/>
            <person name="Chain P."/>
            <person name="Bristow J."/>
            <person name="Eisen J.A."/>
            <person name="Markowitz V."/>
            <person name="Hugenholtz P."/>
            <person name="Kyrpides N.C."/>
            <person name="Klenk H.P."/>
            <person name="Lucas S."/>
        </authorList>
    </citation>
    <scope>NUCLEOTIDE SEQUENCE [LARGE SCALE GENOMIC DNA]</scope>
    <source>
        <strain evidence="11">DSM 4028 / VKM B-1378 / X</strain>
    </source>
</reference>
<dbReference type="Pfam" id="PF20791">
    <property type="entry name" value="Acyl-ACP_TE_C"/>
    <property type="match status" value="1"/>
</dbReference>
<evidence type="ECO:0000313" key="10">
    <source>
        <dbReference type="EMBL" id="ACU90117.1"/>
    </source>
</evidence>
<dbReference type="GO" id="GO:0016297">
    <property type="term" value="F:fatty acyl-[ACP] hydrolase activity"/>
    <property type="evidence" value="ECO:0007669"/>
    <property type="project" value="InterPro"/>
</dbReference>
<evidence type="ECO:0000256" key="6">
    <source>
        <dbReference type="ARBA" id="ARBA00023098"/>
    </source>
</evidence>
<dbReference type="Proteomes" id="UP000002216">
    <property type="component" value="Chromosome"/>
</dbReference>
<feature type="domain" description="Acyl-ACP thioesterase N-terminal hotdog" evidence="8">
    <location>
        <begin position="8"/>
        <end position="126"/>
    </location>
</feature>
<dbReference type="GO" id="GO:0000036">
    <property type="term" value="F:acyl carrier activity"/>
    <property type="evidence" value="ECO:0007669"/>
    <property type="project" value="TreeGrafter"/>
</dbReference>
<evidence type="ECO:0000256" key="4">
    <source>
        <dbReference type="ARBA" id="ARBA00022832"/>
    </source>
</evidence>
<keyword evidence="11" id="KW-1185">Reference proteome</keyword>
<dbReference type="eggNOG" id="COG3884">
    <property type="taxonomic scope" value="Bacteria"/>
</dbReference>
<gene>
    <name evidence="10" type="ordered locus">Dbac_2031</name>
</gene>
<sequence length="255" mass="28693">MNTDGAMVFEQTRKIQLYHTDATGRITLSALCRFAQESAGGHAERLGLGMKQLAAQNTAWVLREQAMHVSRYPELGEMVRISTWPTRAERILCHRDYRICDENGQLVARGTSAWLGLDLATRHPRKADSFFHLPAELMPEPVFDHPLAALQAPQDDCLADIRTVRASDMDGLGHMNNLRYLDWIADHLALFGMKTPFGCVRIRHAREVRDKDKLEVRHAVTGEGAVLLQMRHLEHAKEVCLARLDLGSSRHAAGE</sequence>
<dbReference type="HOGENOM" id="CLU_045466_2_2_7"/>